<evidence type="ECO:0000313" key="7">
    <source>
        <dbReference type="EMBL" id="KYG73634.1"/>
    </source>
</evidence>
<evidence type="ECO:0000256" key="1">
    <source>
        <dbReference type="ARBA" id="ARBA00010641"/>
    </source>
</evidence>
<dbReference type="InterPro" id="IPR007627">
    <property type="entry name" value="RNA_pol_sigma70_r2"/>
</dbReference>
<dbReference type="GO" id="GO:0006352">
    <property type="term" value="P:DNA-templated transcription initiation"/>
    <property type="evidence" value="ECO:0007669"/>
    <property type="project" value="InterPro"/>
</dbReference>
<dbReference type="GO" id="GO:0016987">
    <property type="term" value="F:sigma factor activity"/>
    <property type="evidence" value="ECO:0007669"/>
    <property type="project" value="UniProtKB-KW"/>
</dbReference>
<dbReference type="Gene3D" id="1.10.1740.10">
    <property type="match status" value="1"/>
</dbReference>
<dbReference type="GO" id="GO:0003677">
    <property type="term" value="F:DNA binding"/>
    <property type="evidence" value="ECO:0007669"/>
    <property type="project" value="InterPro"/>
</dbReference>
<evidence type="ECO:0000256" key="2">
    <source>
        <dbReference type="ARBA" id="ARBA00023015"/>
    </source>
</evidence>
<name>A0A150X4K5_9BACT</name>
<dbReference type="EMBL" id="LRPC01000028">
    <property type="protein sequence ID" value="KYG73634.1"/>
    <property type="molecule type" value="Genomic_DNA"/>
</dbReference>
<dbReference type="InterPro" id="IPR014284">
    <property type="entry name" value="RNA_pol_sigma-70_dom"/>
</dbReference>
<evidence type="ECO:0000313" key="8">
    <source>
        <dbReference type="Proteomes" id="UP000075606"/>
    </source>
</evidence>
<organism evidence="7 8">
    <name type="scientific">Roseivirga spongicola</name>
    <dbReference type="NCBI Taxonomy" id="333140"/>
    <lineage>
        <taxon>Bacteria</taxon>
        <taxon>Pseudomonadati</taxon>
        <taxon>Bacteroidota</taxon>
        <taxon>Cytophagia</taxon>
        <taxon>Cytophagales</taxon>
        <taxon>Roseivirgaceae</taxon>
        <taxon>Roseivirga</taxon>
    </lineage>
</organism>
<accession>A0A150X4K5</accession>
<dbReference type="RefSeq" id="WP_068222199.1">
    <property type="nucleotide sequence ID" value="NZ_LRPC01000028.1"/>
</dbReference>
<dbReference type="InterPro" id="IPR013324">
    <property type="entry name" value="RNA_pol_sigma_r3/r4-like"/>
</dbReference>
<dbReference type="SUPFAM" id="SSF88659">
    <property type="entry name" value="Sigma3 and sigma4 domains of RNA polymerase sigma factors"/>
    <property type="match status" value="1"/>
</dbReference>
<dbReference type="InterPro" id="IPR013249">
    <property type="entry name" value="RNA_pol_sigma70_r4_t2"/>
</dbReference>
<dbReference type="AlphaFoldDB" id="A0A150X4K5"/>
<evidence type="ECO:0000256" key="3">
    <source>
        <dbReference type="ARBA" id="ARBA00023082"/>
    </source>
</evidence>
<dbReference type="Proteomes" id="UP000075606">
    <property type="component" value="Unassembled WGS sequence"/>
</dbReference>
<keyword evidence="3" id="KW-0731">Sigma factor</keyword>
<evidence type="ECO:0000259" key="6">
    <source>
        <dbReference type="Pfam" id="PF08281"/>
    </source>
</evidence>
<gene>
    <name evidence="7" type="ORF">AWW68_13170</name>
</gene>
<dbReference type="InterPro" id="IPR013325">
    <property type="entry name" value="RNA_pol_sigma_r2"/>
</dbReference>
<dbReference type="Pfam" id="PF04542">
    <property type="entry name" value="Sigma70_r2"/>
    <property type="match status" value="1"/>
</dbReference>
<dbReference type="NCBIfam" id="TIGR02937">
    <property type="entry name" value="sigma70-ECF"/>
    <property type="match status" value="1"/>
</dbReference>
<comment type="caution">
    <text evidence="7">The sequence shown here is derived from an EMBL/GenBank/DDBJ whole genome shotgun (WGS) entry which is preliminary data.</text>
</comment>
<keyword evidence="8" id="KW-1185">Reference proteome</keyword>
<dbReference type="InterPro" id="IPR036388">
    <property type="entry name" value="WH-like_DNA-bd_sf"/>
</dbReference>
<feature type="domain" description="RNA polymerase sigma-70 region 2" evidence="5">
    <location>
        <begin position="18"/>
        <end position="83"/>
    </location>
</feature>
<dbReference type="CDD" id="cd06171">
    <property type="entry name" value="Sigma70_r4"/>
    <property type="match status" value="1"/>
</dbReference>
<feature type="domain" description="RNA polymerase sigma factor 70 region 4 type 2" evidence="6">
    <location>
        <begin position="113"/>
        <end position="164"/>
    </location>
</feature>
<dbReference type="Pfam" id="PF08281">
    <property type="entry name" value="Sigma70_r4_2"/>
    <property type="match status" value="1"/>
</dbReference>
<evidence type="ECO:0000256" key="4">
    <source>
        <dbReference type="ARBA" id="ARBA00023163"/>
    </source>
</evidence>
<keyword evidence="4" id="KW-0804">Transcription</keyword>
<evidence type="ECO:0000259" key="5">
    <source>
        <dbReference type="Pfam" id="PF04542"/>
    </source>
</evidence>
<dbReference type="InterPro" id="IPR039425">
    <property type="entry name" value="RNA_pol_sigma-70-like"/>
</dbReference>
<evidence type="ECO:0008006" key="9">
    <source>
        <dbReference type="Google" id="ProtNLM"/>
    </source>
</evidence>
<dbReference type="STRING" id="333140.AWW68_13170"/>
<reference evidence="7 8" key="1">
    <citation type="submission" date="2016-01" db="EMBL/GenBank/DDBJ databases">
        <title>Genome sequencing of Roseivirga spongicola UST030701-084.</title>
        <authorList>
            <person name="Selvaratnam C."/>
            <person name="Thevarajoo S."/>
            <person name="Goh K.M."/>
            <person name="Ee R."/>
            <person name="Chan K.-G."/>
            <person name="Chong C.S."/>
        </authorList>
    </citation>
    <scope>NUCLEOTIDE SEQUENCE [LARGE SCALE GENOMIC DNA]</scope>
    <source>
        <strain evidence="7 8">UST030701-084</strain>
    </source>
</reference>
<dbReference type="Gene3D" id="1.10.10.10">
    <property type="entry name" value="Winged helix-like DNA-binding domain superfamily/Winged helix DNA-binding domain"/>
    <property type="match status" value="1"/>
</dbReference>
<dbReference type="PANTHER" id="PTHR43133:SF46">
    <property type="entry name" value="RNA POLYMERASE SIGMA-70 FACTOR ECF SUBFAMILY"/>
    <property type="match status" value="1"/>
</dbReference>
<comment type="similarity">
    <text evidence="1">Belongs to the sigma-70 factor family. ECF subfamily.</text>
</comment>
<dbReference type="SUPFAM" id="SSF88946">
    <property type="entry name" value="Sigma2 domain of RNA polymerase sigma factors"/>
    <property type="match status" value="1"/>
</dbReference>
<keyword evidence="2" id="KW-0805">Transcription regulation</keyword>
<proteinExistence type="inferred from homology"/>
<protein>
    <recommendedName>
        <fullName evidence="9">RNA polymerase subunit sigma-70</fullName>
    </recommendedName>
</protein>
<dbReference type="PANTHER" id="PTHR43133">
    <property type="entry name" value="RNA POLYMERASE ECF-TYPE SIGMA FACTO"/>
    <property type="match status" value="1"/>
</dbReference>
<sequence>MEIKQATDSCNENIYNSLFRSIAPLLRNFLYAKYRDIDKSNDMVQEAFLILWQKCAQVLPSMAKAFVFKVAQNQMLKSLEKERTKEKHIHFLFKPSHSETPEFEMEFSEFDLKVQQAIEGLPDGQREVFLMNRIEKMTYSEIAEALDVSVKAVEKRMHKALLKLRIQINEKI</sequence>